<dbReference type="Proteomes" id="UP000245959">
    <property type="component" value="Unassembled WGS sequence"/>
</dbReference>
<evidence type="ECO:0008006" key="4">
    <source>
        <dbReference type="Google" id="ProtNLM"/>
    </source>
</evidence>
<comment type="caution">
    <text evidence="2">The sequence shown here is derived from an EMBL/GenBank/DDBJ whole genome shotgun (WGS) entry which is preliminary data.</text>
</comment>
<dbReference type="RefSeq" id="WP_116884178.1">
    <property type="nucleotide sequence ID" value="NZ_CABMMC010000002.1"/>
</dbReference>
<evidence type="ECO:0000313" key="2">
    <source>
        <dbReference type="EMBL" id="PVY40970.1"/>
    </source>
</evidence>
<evidence type="ECO:0000313" key="3">
    <source>
        <dbReference type="Proteomes" id="UP000245959"/>
    </source>
</evidence>
<dbReference type="EMBL" id="QEKH01000015">
    <property type="protein sequence ID" value="PVY40970.1"/>
    <property type="molecule type" value="Genomic_DNA"/>
</dbReference>
<feature type="chain" id="PRO_5015502346" description="P-type conjugative transfer protein TrbJ" evidence="1">
    <location>
        <begin position="25"/>
        <end position="293"/>
    </location>
</feature>
<proteinExistence type="predicted"/>
<feature type="signal peptide" evidence="1">
    <location>
        <begin position="1"/>
        <end position="24"/>
    </location>
</feature>
<keyword evidence="1" id="KW-0732">Signal</keyword>
<protein>
    <recommendedName>
        <fullName evidence="4">P-type conjugative transfer protein TrbJ</fullName>
    </recommendedName>
</protein>
<sequence>MKMAKYTAAVLFAALLCAPPPAMAFLQEVHDSVIYVHNTIKAIQDEAYQQMALDIGADQLGTTGEILKTSVDTLKVTKDTFDVCKDTYDTAMDISGYIGDPMKLTSYLNSRFWHENEISAALNITRDAMEMADGDVAYTGEIESMLHQVDYAVADVQLKQSENLAETQKGAIAVHKFMSEWGPKALIQLADLNREDQKYNPRESSLTEMQYAAYRNGIWQSNTLGQMFAAQTAHSAMVAQQLYMENVRTDQADYDRAKAIYDNRNLTEAGKAALESKGAISGNFIDAILGDDE</sequence>
<gene>
    <name evidence="2" type="ORF">C8D82_11521</name>
</gene>
<organism evidence="2 3">
    <name type="scientific">Victivallis vadensis</name>
    <dbReference type="NCBI Taxonomy" id="172901"/>
    <lineage>
        <taxon>Bacteria</taxon>
        <taxon>Pseudomonadati</taxon>
        <taxon>Lentisphaerota</taxon>
        <taxon>Lentisphaeria</taxon>
        <taxon>Victivallales</taxon>
        <taxon>Victivallaceae</taxon>
        <taxon>Victivallis</taxon>
    </lineage>
</organism>
<dbReference type="GeneID" id="78295480"/>
<name>A0A2U1AX28_9BACT</name>
<accession>A0A2U1AX28</accession>
<dbReference type="AlphaFoldDB" id="A0A2U1AX28"/>
<evidence type="ECO:0000256" key="1">
    <source>
        <dbReference type="SAM" id="SignalP"/>
    </source>
</evidence>
<reference evidence="2 3" key="1">
    <citation type="submission" date="2018-04" db="EMBL/GenBank/DDBJ databases">
        <title>Genomic Encyclopedia of Type Strains, Phase IV (KMG-IV): sequencing the most valuable type-strain genomes for metagenomic binning, comparative biology and taxonomic classification.</title>
        <authorList>
            <person name="Goeker M."/>
        </authorList>
    </citation>
    <scope>NUCLEOTIDE SEQUENCE [LARGE SCALE GENOMIC DNA]</scope>
    <source>
        <strain evidence="2 3">DSM 14823</strain>
    </source>
</reference>
<keyword evidence="3" id="KW-1185">Reference proteome</keyword>